<protein>
    <submittedName>
        <fullName evidence="1">Uncharacterized protein</fullName>
    </submittedName>
</protein>
<dbReference type="AlphaFoldDB" id="A0A517ZIN8"/>
<reference evidence="1 2" key="1">
    <citation type="submission" date="2019-02" db="EMBL/GenBank/DDBJ databases">
        <title>Deep-cultivation of Planctomycetes and their phenomic and genomic characterization uncovers novel biology.</title>
        <authorList>
            <person name="Wiegand S."/>
            <person name="Jogler M."/>
            <person name="Boedeker C."/>
            <person name="Pinto D."/>
            <person name="Vollmers J."/>
            <person name="Rivas-Marin E."/>
            <person name="Kohn T."/>
            <person name="Peeters S.H."/>
            <person name="Heuer A."/>
            <person name="Rast P."/>
            <person name="Oberbeckmann S."/>
            <person name="Bunk B."/>
            <person name="Jeske O."/>
            <person name="Meyerdierks A."/>
            <person name="Storesund J.E."/>
            <person name="Kallscheuer N."/>
            <person name="Luecker S."/>
            <person name="Lage O.M."/>
            <person name="Pohl T."/>
            <person name="Merkel B.J."/>
            <person name="Hornburger P."/>
            <person name="Mueller R.-W."/>
            <person name="Bruemmer F."/>
            <person name="Labrenz M."/>
            <person name="Spormann A.M."/>
            <person name="Op den Camp H."/>
            <person name="Overmann J."/>
            <person name="Amann R."/>
            <person name="Jetten M.S.M."/>
            <person name="Mascher T."/>
            <person name="Medema M.H."/>
            <person name="Devos D.P."/>
            <person name="Kaster A.-K."/>
            <person name="Ovreas L."/>
            <person name="Rohde M."/>
            <person name="Galperin M.Y."/>
            <person name="Jogler C."/>
        </authorList>
    </citation>
    <scope>NUCLEOTIDE SEQUENCE [LARGE SCALE GENOMIC DNA]</scope>
    <source>
        <strain evidence="1 2">Mal52</strain>
    </source>
</reference>
<dbReference type="Proteomes" id="UP000319383">
    <property type="component" value="Chromosome"/>
</dbReference>
<dbReference type="KEGG" id="sdyn:Mal52_07990"/>
<name>A0A517ZIN8_9PLAN</name>
<evidence type="ECO:0000313" key="2">
    <source>
        <dbReference type="Proteomes" id="UP000319383"/>
    </source>
</evidence>
<evidence type="ECO:0000313" key="1">
    <source>
        <dbReference type="EMBL" id="QDU42343.1"/>
    </source>
</evidence>
<proteinExistence type="predicted"/>
<dbReference type="EMBL" id="CP036276">
    <property type="protein sequence ID" value="QDU42343.1"/>
    <property type="molecule type" value="Genomic_DNA"/>
</dbReference>
<sequence>MAFACRFGAAMKLILMGPETTARGDDFDRLRDKGIWNMSFLKKFFTNVFHDGQIHEDQSSFEDLSEAQLDAHLRIASYGGFSLTDAVRPSFDLQVVPSAGYRHDVYKDRATGVEIPVIMAAASSDTMMDVFIDLLEPLGDQVDVVLETSHDRNSNGHDDLYREHIDAPVFKSILYDFEDMLLNDGCTGIAVLNPNIPLELQFDEHKLLIMYGQELGEFEEILNSCGLRRDQDIKFITEAEHVHSSRDEFHSMFDELKYRLGIDEIY</sequence>
<keyword evidence="2" id="KW-1185">Reference proteome</keyword>
<accession>A0A517ZIN8</accession>
<gene>
    <name evidence="1" type="ORF">Mal52_07990</name>
</gene>
<organism evidence="1 2">
    <name type="scientific">Symmachiella dynata</name>
    <dbReference type="NCBI Taxonomy" id="2527995"/>
    <lineage>
        <taxon>Bacteria</taxon>
        <taxon>Pseudomonadati</taxon>
        <taxon>Planctomycetota</taxon>
        <taxon>Planctomycetia</taxon>
        <taxon>Planctomycetales</taxon>
        <taxon>Planctomycetaceae</taxon>
        <taxon>Symmachiella</taxon>
    </lineage>
</organism>